<dbReference type="AlphaFoldDB" id="A0A8D8GV09"/>
<sequence>MRQNLTTKICLHLSFDAAADWIEFYASNWPSESAPHRAGAGGGRGRPTARYVGHRARTTSGMSKDSTGEQILWEEASEREHRFAKGLEQGQCMANDASYDGVARCLFLQMVLRASDFK</sequence>
<proteinExistence type="predicted"/>
<organism evidence="1">
    <name type="scientific">Culex pipiens</name>
    <name type="common">House mosquito</name>
    <dbReference type="NCBI Taxonomy" id="7175"/>
    <lineage>
        <taxon>Eukaryota</taxon>
        <taxon>Metazoa</taxon>
        <taxon>Ecdysozoa</taxon>
        <taxon>Arthropoda</taxon>
        <taxon>Hexapoda</taxon>
        <taxon>Insecta</taxon>
        <taxon>Pterygota</taxon>
        <taxon>Neoptera</taxon>
        <taxon>Endopterygota</taxon>
        <taxon>Diptera</taxon>
        <taxon>Nematocera</taxon>
        <taxon>Culicoidea</taxon>
        <taxon>Culicidae</taxon>
        <taxon>Culicinae</taxon>
        <taxon>Culicini</taxon>
        <taxon>Culex</taxon>
        <taxon>Culex</taxon>
    </lineage>
</organism>
<reference evidence="1" key="1">
    <citation type="submission" date="2021-05" db="EMBL/GenBank/DDBJ databases">
        <authorList>
            <person name="Alioto T."/>
            <person name="Alioto T."/>
            <person name="Gomez Garrido J."/>
        </authorList>
    </citation>
    <scope>NUCLEOTIDE SEQUENCE</scope>
</reference>
<accession>A0A8D8GV09</accession>
<dbReference type="EMBL" id="HBUE01286126">
    <property type="protein sequence ID" value="CAG6571538.1"/>
    <property type="molecule type" value="Transcribed_RNA"/>
</dbReference>
<protein>
    <submittedName>
        <fullName evidence="1">(northern house mosquito) hypothetical protein</fullName>
    </submittedName>
</protein>
<name>A0A8D8GV09_CULPI</name>
<evidence type="ECO:0000313" key="1">
    <source>
        <dbReference type="EMBL" id="CAG6519974.1"/>
    </source>
</evidence>
<dbReference type="EMBL" id="HBUE01180522">
    <property type="protein sequence ID" value="CAG6519974.1"/>
    <property type="molecule type" value="Transcribed_RNA"/>
</dbReference>